<organism evidence="1 2">
    <name type="scientific">Rhizophagus irregularis (strain DAOM 197198w)</name>
    <name type="common">Glomus intraradices</name>
    <dbReference type="NCBI Taxonomy" id="1432141"/>
    <lineage>
        <taxon>Eukaryota</taxon>
        <taxon>Fungi</taxon>
        <taxon>Fungi incertae sedis</taxon>
        <taxon>Mucoromycota</taxon>
        <taxon>Glomeromycotina</taxon>
        <taxon>Glomeromycetes</taxon>
        <taxon>Glomerales</taxon>
        <taxon>Glomeraceae</taxon>
        <taxon>Rhizophagus</taxon>
    </lineage>
</organism>
<dbReference type="EMBL" id="JEMT01002733">
    <property type="protein sequence ID" value="EXX79542.1"/>
    <property type="molecule type" value="Genomic_DNA"/>
</dbReference>
<protein>
    <submittedName>
        <fullName evidence="1">Uncharacterized protein</fullName>
    </submittedName>
</protein>
<dbReference type="AlphaFoldDB" id="A0A015KCM6"/>
<evidence type="ECO:0000313" key="1">
    <source>
        <dbReference type="EMBL" id="EXX79542.1"/>
    </source>
</evidence>
<reference evidence="1 2" key="1">
    <citation type="submission" date="2014-02" db="EMBL/GenBank/DDBJ databases">
        <title>Single nucleus genome sequencing reveals high similarity among nuclei of an endomycorrhizal fungus.</title>
        <authorList>
            <person name="Lin K."/>
            <person name="Geurts R."/>
            <person name="Zhang Z."/>
            <person name="Limpens E."/>
            <person name="Saunders D.G."/>
            <person name="Mu D."/>
            <person name="Pang E."/>
            <person name="Cao H."/>
            <person name="Cha H."/>
            <person name="Lin T."/>
            <person name="Zhou Q."/>
            <person name="Shang Y."/>
            <person name="Li Y."/>
            <person name="Ivanov S."/>
            <person name="Sharma T."/>
            <person name="Velzen R.V."/>
            <person name="Ruijter N.D."/>
            <person name="Aanen D.K."/>
            <person name="Win J."/>
            <person name="Kamoun S."/>
            <person name="Bisseling T."/>
            <person name="Huang S."/>
        </authorList>
    </citation>
    <scope>NUCLEOTIDE SEQUENCE [LARGE SCALE GENOMIC DNA]</scope>
    <source>
        <strain evidence="2">DAOM197198w</strain>
    </source>
</reference>
<accession>A0A015KCM6</accession>
<comment type="caution">
    <text evidence="1">The sequence shown here is derived from an EMBL/GenBank/DDBJ whole genome shotgun (WGS) entry which is preliminary data.</text>
</comment>
<proteinExistence type="predicted"/>
<name>A0A015KCM6_RHIIW</name>
<gene>
    <name evidence="1" type="ORF">RirG_004600</name>
</gene>
<dbReference type="HOGENOM" id="CLU_973690_0_0_1"/>
<evidence type="ECO:0000313" key="2">
    <source>
        <dbReference type="Proteomes" id="UP000022910"/>
    </source>
</evidence>
<keyword evidence="2" id="KW-1185">Reference proteome</keyword>
<sequence>MNIGLNKLAVAEEVISSAGNILVAAGFEPDEIAQLFQQAAQQLVSGDAISSNEKLPDIEESDDDSIDIDDIMSEFGETDSVKALAKLKRRADALDRPHDNPDALEKCYSLAEKMLPLIGESQNWLRIKAHNNNIEIVDDHNEWTSSASDEELDREHEIIFICEFDWSYPLSLDFIDTVVSELVEKGEENKFFNIVNEIESRRISLPSSPLETIEEGKSIIALKSVFWDHVLSQSVEVQETQFLDSFVKATGFPRPSYFLIGWLQQMEEGGLVERYKASNRWRLRVI</sequence>
<dbReference type="Proteomes" id="UP000022910">
    <property type="component" value="Unassembled WGS sequence"/>
</dbReference>